<reference evidence="1 2" key="1">
    <citation type="submission" date="2015-03" db="EMBL/GenBank/DDBJ databases">
        <title>Genomic characterization of Dehalococcoides mccartyi strain 11a5, an unusal plasmid-containing chloroethene dechlorinator.</title>
        <authorList>
            <person name="Zhao S."/>
            <person name="Ding C."/>
            <person name="He J."/>
        </authorList>
    </citation>
    <scope>NUCLEOTIDE SEQUENCE [LARGE SCALE GENOMIC DNA]</scope>
    <source>
        <strain evidence="1 2">11a5</strain>
    </source>
</reference>
<dbReference type="AlphaFoldDB" id="A0A142VBR7"/>
<dbReference type="InterPro" id="IPR038666">
    <property type="entry name" value="SSP1_head-tail_sf"/>
</dbReference>
<accession>A0A142VBR7</accession>
<dbReference type="InterPro" id="IPR008767">
    <property type="entry name" value="Phage_SPP1_head-tail_adaptor"/>
</dbReference>
<proteinExistence type="predicted"/>
<protein>
    <submittedName>
        <fullName evidence="1">Phage head-tail adaptor protein</fullName>
    </submittedName>
</protein>
<dbReference type="EMBL" id="CP011127">
    <property type="protein sequence ID" value="AMU86675.1"/>
    <property type="molecule type" value="Genomic_DNA"/>
</dbReference>
<organism evidence="1 2">
    <name type="scientific">Dehalococcoides mccartyi</name>
    <dbReference type="NCBI Taxonomy" id="61435"/>
    <lineage>
        <taxon>Bacteria</taxon>
        <taxon>Bacillati</taxon>
        <taxon>Chloroflexota</taxon>
        <taxon>Dehalococcoidia</taxon>
        <taxon>Dehalococcoidales</taxon>
        <taxon>Dehalococcoidaceae</taxon>
        <taxon>Dehalococcoides</taxon>
    </lineage>
</organism>
<dbReference type="OrthoDB" id="285210at2"/>
<dbReference type="Proteomes" id="UP000076394">
    <property type="component" value="Chromosome"/>
</dbReference>
<sequence length="106" mass="11869">MNIGQLRQRIIIETPTTSQDMAGGVTQTWSTFLTVWASVEPLSGHKLFQAKQANADITGIVRIRYQAGIEPTMRIKYGSRTLSIVSIINSGERNIELQIMYKEALD</sequence>
<dbReference type="RefSeq" id="WP_062900248.1">
    <property type="nucleotide sequence ID" value="NZ_CP011127.1"/>
</dbReference>
<dbReference type="Pfam" id="PF05521">
    <property type="entry name" value="Phage_HCP"/>
    <property type="match status" value="1"/>
</dbReference>
<dbReference type="PATRIC" id="fig|61435.8.peg.846"/>
<evidence type="ECO:0000313" key="1">
    <source>
        <dbReference type="EMBL" id="AMU86675.1"/>
    </source>
</evidence>
<dbReference type="NCBIfam" id="TIGR01563">
    <property type="entry name" value="gp16_SPP1"/>
    <property type="match status" value="1"/>
</dbReference>
<evidence type="ECO:0000313" key="2">
    <source>
        <dbReference type="Proteomes" id="UP000076394"/>
    </source>
</evidence>
<name>A0A142VBR7_9CHLR</name>
<gene>
    <name evidence="1" type="ORF">Dm11a5_0849</name>
</gene>
<dbReference type="Gene3D" id="2.40.10.270">
    <property type="entry name" value="Bacteriophage SPP1 head-tail adaptor protein"/>
    <property type="match status" value="1"/>
</dbReference>